<evidence type="ECO:0000313" key="2">
    <source>
        <dbReference type="Proteomes" id="UP001283361"/>
    </source>
</evidence>
<accession>A0AAE1APR8</accession>
<name>A0AAE1APR8_9GAST</name>
<reference evidence="1" key="1">
    <citation type="journal article" date="2023" name="G3 (Bethesda)">
        <title>A reference genome for the long-term kleptoplast-retaining sea slug Elysia crispata morphotype clarki.</title>
        <authorList>
            <person name="Eastman K.E."/>
            <person name="Pendleton A.L."/>
            <person name="Shaikh M.A."/>
            <person name="Suttiyut T."/>
            <person name="Ogas R."/>
            <person name="Tomko P."/>
            <person name="Gavelis G."/>
            <person name="Widhalm J.R."/>
            <person name="Wisecaver J.H."/>
        </authorList>
    </citation>
    <scope>NUCLEOTIDE SEQUENCE</scope>
    <source>
        <strain evidence="1">ECLA1</strain>
    </source>
</reference>
<gene>
    <name evidence="1" type="ORF">RRG08_028943</name>
</gene>
<proteinExistence type="predicted"/>
<organism evidence="1 2">
    <name type="scientific">Elysia crispata</name>
    <name type="common">lettuce slug</name>
    <dbReference type="NCBI Taxonomy" id="231223"/>
    <lineage>
        <taxon>Eukaryota</taxon>
        <taxon>Metazoa</taxon>
        <taxon>Spiralia</taxon>
        <taxon>Lophotrochozoa</taxon>
        <taxon>Mollusca</taxon>
        <taxon>Gastropoda</taxon>
        <taxon>Heterobranchia</taxon>
        <taxon>Euthyneura</taxon>
        <taxon>Panpulmonata</taxon>
        <taxon>Sacoglossa</taxon>
        <taxon>Placobranchoidea</taxon>
        <taxon>Plakobranchidae</taxon>
        <taxon>Elysia</taxon>
    </lineage>
</organism>
<protein>
    <submittedName>
        <fullName evidence="1">Uncharacterized protein</fullName>
    </submittedName>
</protein>
<comment type="caution">
    <text evidence="1">The sequence shown here is derived from an EMBL/GenBank/DDBJ whole genome shotgun (WGS) entry which is preliminary data.</text>
</comment>
<sequence length="93" mass="10230">MPYPSILALTLPLHAASTYPCPYPPSTCRIHLSLLLLSLYMLHPSILALTLPPHAASIYTCYDSPFTGCIHHTCSDSLYTSLARLVYAAILIR</sequence>
<keyword evidence="2" id="KW-1185">Reference proteome</keyword>
<evidence type="ECO:0000313" key="1">
    <source>
        <dbReference type="EMBL" id="KAK3791795.1"/>
    </source>
</evidence>
<dbReference type="EMBL" id="JAWDGP010001430">
    <property type="protein sequence ID" value="KAK3791795.1"/>
    <property type="molecule type" value="Genomic_DNA"/>
</dbReference>
<dbReference type="Proteomes" id="UP001283361">
    <property type="component" value="Unassembled WGS sequence"/>
</dbReference>
<dbReference type="AlphaFoldDB" id="A0AAE1APR8"/>